<dbReference type="SUPFAM" id="SSF81296">
    <property type="entry name" value="E set domains"/>
    <property type="match status" value="1"/>
</dbReference>
<dbReference type="InterPro" id="IPR002909">
    <property type="entry name" value="IPT_dom"/>
</dbReference>
<name>A0ABP8Z5F5_9MICO</name>
<accession>A0ABP8Z5F5</accession>
<dbReference type="Gene3D" id="2.60.40.10">
    <property type="entry name" value="Immunoglobulins"/>
    <property type="match status" value="1"/>
</dbReference>
<dbReference type="InterPro" id="IPR014756">
    <property type="entry name" value="Ig_E-set"/>
</dbReference>
<dbReference type="PANTHER" id="PTHR40032">
    <property type="entry name" value="EXPORTED PROTEIN-RELATED"/>
    <property type="match status" value="1"/>
</dbReference>
<keyword evidence="4" id="KW-1185">Reference proteome</keyword>
<evidence type="ECO:0000259" key="1">
    <source>
        <dbReference type="Pfam" id="PF01833"/>
    </source>
</evidence>
<feature type="domain" description="Putative amidase" evidence="2">
    <location>
        <begin position="128"/>
        <end position="262"/>
    </location>
</feature>
<dbReference type="Pfam" id="PF12671">
    <property type="entry name" value="Amidase_6"/>
    <property type="match status" value="1"/>
</dbReference>
<comment type="caution">
    <text evidence="3">The sequence shown here is derived from an EMBL/GenBank/DDBJ whole genome shotgun (WGS) entry which is preliminary data.</text>
</comment>
<evidence type="ECO:0000259" key="2">
    <source>
        <dbReference type="Pfam" id="PF12671"/>
    </source>
</evidence>
<reference evidence="4" key="1">
    <citation type="journal article" date="2019" name="Int. J. Syst. Evol. Microbiol.">
        <title>The Global Catalogue of Microorganisms (GCM) 10K type strain sequencing project: providing services to taxonomists for standard genome sequencing and annotation.</title>
        <authorList>
            <consortium name="The Broad Institute Genomics Platform"/>
            <consortium name="The Broad Institute Genome Sequencing Center for Infectious Disease"/>
            <person name="Wu L."/>
            <person name="Ma J."/>
        </authorList>
    </citation>
    <scope>NUCLEOTIDE SEQUENCE [LARGE SCALE GENOMIC DNA]</scope>
    <source>
        <strain evidence="4">JCM 19015</strain>
    </source>
</reference>
<proteinExistence type="predicted"/>
<protein>
    <recommendedName>
        <fullName evidence="5">CHAP domain-containing protein</fullName>
    </recommendedName>
</protein>
<organism evidence="3 4">
    <name type="scientific">Amnibacterium soli</name>
    <dbReference type="NCBI Taxonomy" id="1282736"/>
    <lineage>
        <taxon>Bacteria</taxon>
        <taxon>Bacillati</taxon>
        <taxon>Actinomycetota</taxon>
        <taxon>Actinomycetes</taxon>
        <taxon>Micrococcales</taxon>
        <taxon>Microbacteriaceae</taxon>
        <taxon>Amnibacterium</taxon>
    </lineage>
</organism>
<feature type="domain" description="IPT/TIG" evidence="1">
    <location>
        <begin position="38"/>
        <end position="95"/>
    </location>
</feature>
<dbReference type="PANTHER" id="PTHR40032:SF1">
    <property type="entry name" value="EXPORTED PROTEIN"/>
    <property type="match status" value="1"/>
</dbReference>
<sequence>MLLAFGALVVGGGLAGCSAPSGARAGGSAPVAAASEGPAVRTASPATVSVRGGTQVEVRGSGLAEVTAVRIDDVDVPVSSASADRVVFTAPGSPDFVDRSVAASLRAGATAVGTATLRFGAVDGTDRQLQYLLRYWKDYNPDYQPLGSTDCVDFTSQSLLERGWEQQGLWTHADSVAQSGGAWISSTMFRDFMHAHPELGTALTDDERAEVKLGDVVQFDWDGTGDRDHTGVVTRITTEGGRTRIGFAGHTTDSDYRDVDDAITKDHPGGRAFYWSLA</sequence>
<dbReference type="Proteomes" id="UP001500121">
    <property type="component" value="Unassembled WGS sequence"/>
</dbReference>
<dbReference type="InterPro" id="IPR013783">
    <property type="entry name" value="Ig-like_fold"/>
</dbReference>
<gene>
    <name evidence="3" type="ORF">GCM10025783_18930</name>
</gene>
<evidence type="ECO:0008006" key="5">
    <source>
        <dbReference type="Google" id="ProtNLM"/>
    </source>
</evidence>
<dbReference type="Pfam" id="PF01833">
    <property type="entry name" value="TIG"/>
    <property type="match status" value="1"/>
</dbReference>
<dbReference type="InterPro" id="IPR024301">
    <property type="entry name" value="Amidase_6"/>
</dbReference>
<evidence type="ECO:0000313" key="3">
    <source>
        <dbReference type="EMBL" id="GAA4747054.1"/>
    </source>
</evidence>
<evidence type="ECO:0000313" key="4">
    <source>
        <dbReference type="Proteomes" id="UP001500121"/>
    </source>
</evidence>
<dbReference type="EMBL" id="BAABLP010000004">
    <property type="protein sequence ID" value="GAA4747054.1"/>
    <property type="molecule type" value="Genomic_DNA"/>
</dbReference>
<dbReference type="CDD" id="cd00102">
    <property type="entry name" value="IPT"/>
    <property type="match status" value="1"/>
</dbReference>